<organism evidence="5 6">
    <name type="scientific">Colletotrichum kahawae</name>
    <name type="common">Coffee berry disease fungus</name>
    <dbReference type="NCBI Taxonomy" id="34407"/>
    <lineage>
        <taxon>Eukaryota</taxon>
        <taxon>Fungi</taxon>
        <taxon>Dikarya</taxon>
        <taxon>Ascomycota</taxon>
        <taxon>Pezizomycotina</taxon>
        <taxon>Sordariomycetes</taxon>
        <taxon>Hypocreomycetidae</taxon>
        <taxon>Glomerellales</taxon>
        <taxon>Glomerellaceae</taxon>
        <taxon>Colletotrichum</taxon>
        <taxon>Colletotrichum gloeosporioides species complex</taxon>
    </lineage>
</organism>
<dbReference type="InterPro" id="IPR035971">
    <property type="entry name" value="CBD_sf"/>
</dbReference>
<evidence type="ECO:0000313" key="6">
    <source>
        <dbReference type="Proteomes" id="UP001281614"/>
    </source>
</evidence>
<dbReference type="GO" id="GO:0030248">
    <property type="term" value="F:cellulose binding"/>
    <property type="evidence" value="ECO:0007669"/>
    <property type="project" value="InterPro"/>
</dbReference>
<dbReference type="EMBL" id="VYYT01000126">
    <property type="protein sequence ID" value="KAK2765864.1"/>
    <property type="molecule type" value="Genomic_DNA"/>
</dbReference>
<gene>
    <name evidence="5" type="ORF">CKAH01_15544</name>
</gene>
<evidence type="ECO:0000256" key="2">
    <source>
        <dbReference type="SAM" id="MobiDB-lite"/>
    </source>
</evidence>
<feature type="region of interest" description="Disordered" evidence="2">
    <location>
        <begin position="11"/>
        <end position="70"/>
    </location>
</feature>
<evidence type="ECO:0000259" key="4">
    <source>
        <dbReference type="PROSITE" id="PS51164"/>
    </source>
</evidence>
<dbReference type="Pfam" id="PF00734">
    <property type="entry name" value="CBM_1"/>
    <property type="match status" value="1"/>
</dbReference>
<feature type="domain" description="CBM1" evidence="4">
    <location>
        <begin position="66"/>
        <end position="102"/>
    </location>
</feature>
<dbReference type="PROSITE" id="PS00562">
    <property type="entry name" value="CBM1_1"/>
    <property type="match status" value="1"/>
</dbReference>
<dbReference type="InterPro" id="IPR000254">
    <property type="entry name" value="CBD"/>
</dbReference>
<proteinExistence type="predicted"/>
<sequence length="116" mass="11781">MRFSASVILAAAAASTASETEETSTEETATEESSAAATTPAVTEPATEETTTEEPAAAESGSSSTVTAQAWGQCGGSGWTGATTCAAGTSCVVQNEWYSQCLSSAARRSMKSLRRI</sequence>
<feature type="chain" id="PRO_5041905400" evidence="3">
    <location>
        <begin position="19"/>
        <end position="116"/>
    </location>
</feature>
<dbReference type="SUPFAM" id="SSF57180">
    <property type="entry name" value="Cellulose-binding domain"/>
    <property type="match status" value="1"/>
</dbReference>
<keyword evidence="6" id="KW-1185">Reference proteome</keyword>
<evidence type="ECO:0000256" key="3">
    <source>
        <dbReference type="SAM" id="SignalP"/>
    </source>
</evidence>
<dbReference type="GO" id="GO:0016829">
    <property type="term" value="F:lyase activity"/>
    <property type="evidence" value="ECO:0007669"/>
    <property type="project" value="UniProtKB-KW"/>
</dbReference>
<accession>A0AAD9YIV7</accession>
<dbReference type="PROSITE" id="PS51164">
    <property type="entry name" value="CBM1_2"/>
    <property type="match status" value="1"/>
</dbReference>
<dbReference type="SMART" id="SM00236">
    <property type="entry name" value="fCBD"/>
    <property type="match status" value="1"/>
</dbReference>
<dbReference type="Proteomes" id="UP001281614">
    <property type="component" value="Unassembled WGS sequence"/>
</dbReference>
<reference evidence="5" key="1">
    <citation type="submission" date="2023-02" db="EMBL/GenBank/DDBJ databases">
        <title>Colletotrichum kahawae CIFC_Que2 genome sequencing and assembly.</title>
        <authorList>
            <person name="Baroncelli R."/>
        </authorList>
    </citation>
    <scope>NUCLEOTIDE SEQUENCE</scope>
    <source>
        <strain evidence="5">CIFC_Que2</strain>
    </source>
</reference>
<dbReference type="GO" id="GO:0005975">
    <property type="term" value="P:carbohydrate metabolic process"/>
    <property type="evidence" value="ECO:0007669"/>
    <property type="project" value="InterPro"/>
</dbReference>
<dbReference type="GO" id="GO:0005576">
    <property type="term" value="C:extracellular region"/>
    <property type="evidence" value="ECO:0007669"/>
    <property type="project" value="InterPro"/>
</dbReference>
<feature type="compositionally biased region" description="Low complexity" evidence="2">
    <location>
        <begin position="31"/>
        <end position="45"/>
    </location>
</feature>
<keyword evidence="1 3" id="KW-0732">Signal</keyword>
<dbReference type="AlphaFoldDB" id="A0AAD9YIV7"/>
<name>A0AAD9YIV7_COLKA</name>
<keyword evidence="5" id="KW-0456">Lyase</keyword>
<protein>
    <submittedName>
        <fullName evidence="5">Pectin lyase</fullName>
    </submittedName>
</protein>
<comment type="caution">
    <text evidence="5">The sequence shown here is derived from an EMBL/GenBank/DDBJ whole genome shotgun (WGS) entry which is preliminary data.</text>
</comment>
<feature type="signal peptide" evidence="3">
    <location>
        <begin position="1"/>
        <end position="18"/>
    </location>
</feature>
<evidence type="ECO:0000256" key="1">
    <source>
        <dbReference type="ARBA" id="ARBA00022729"/>
    </source>
</evidence>
<feature type="compositionally biased region" description="Low complexity" evidence="2">
    <location>
        <begin position="53"/>
        <end position="65"/>
    </location>
</feature>
<feature type="compositionally biased region" description="Acidic residues" evidence="2">
    <location>
        <begin position="19"/>
        <end position="30"/>
    </location>
</feature>
<evidence type="ECO:0000313" key="5">
    <source>
        <dbReference type="EMBL" id="KAK2765864.1"/>
    </source>
</evidence>